<reference evidence="2 3" key="1">
    <citation type="journal article" date="2024" name="Commun. Biol.">
        <title>Comparative genomic analysis of thermophilic fungi reveals convergent evolutionary adaptations and gene losses.</title>
        <authorList>
            <person name="Steindorff A.S."/>
            <person name="Aguilar-Pontes M.V."/>
            <person name="Robinson A.J."/>
            <person name="Andreopoulos B."/>
            <person name="LaButti K."/>
            <person name="Kuo A."/>
            <person name="Mondo S."/>
            <person name="Riley R."/>
            <person name="Otillar R."/>
            <person name="Haridas S."/>
            <person name="Lipzen A."/>
            <person name="Grimwood J."/>
            <person name="Schmutz J."/>
            <person name="Clum A."/>
            <person name="Reid I.D."/>
            <person name="Moisan M.C."/>
            <person name="Butler G."/>
            <person name="Nguyen T.T.M."/>
            <person name="Dewar K."/>
            <person name="Conant G."/>
            <person name="Drula E."/>
            <person name="Henrissat B."/>
            <person name="Hansel C."/>
            <person name="Singer S."/>
            <person name="Hutchinson M.I."/>
            <person name="de Vries R.P."/>
            <person name="Natvig D.O."/>
            <person name="Powell A.J."/>
            <person name="Tsang A."/>
            <person name="Grigoriev I.V."/>
        </authorList>
    </citation>
    <scope>NUCLEOTIDE SEQUENCE [LARGE SCALE GENOMIC DNA]</scope>
    <source>
        <strain evidence="2 3">CBS 494.80</strain>
    </source>
</reference>
<sequence>MYLTLPRHLIIELLMLTSSSAFNLSKQQPMSSISSKAIVEKGTSISAPPLIFPASLLAPFKKNRDSCANDSEATMIMVTPETSSIIAQGLNKNGTSGEEEAADSSRTVIISAAAPLTEIARISYNTGHGDFCFGKRDSWDYWDSRKAPSEEERTWCLGRLGSGGSEVADLDGFKRSGPFPFFKLPLEIRREVYHLLVGGLLRYNEETAEECITLQFDMEESSEEQDNGSDKHLVHDTVYEENCTVGNSMQHPTRSFDYHMTIDVRRHVEPPWCCSGFDWLLLRFIRHLSHVSLTMRQELGDVIWARSSIHWDITDSESWNNFWFIPKLLVERPAICRGLQSLVVGINAEDFEVRTDSYRLFPKWCDEIDGFLNLKHLHLNFWVGIDYALALVQGADTLSTLSECRRLKVSESFSVSLFVIDPDNLDARLDMANGDDFLTRKIEERDAEYTRLLEARLMPDTLRATPTNCYGGICTFPALKILLAAAVKSERGR</sequence>
<gene>
    <name evidence="2" type="ORF">VTL71DRAFT_4310</name>
</gene>
<protein>
    <submittedName>
        <fullName evidence="2">Uncharacterized protein</fullName>
    </submittedName>
</protein>
<comment type="caution">
    <text evidence="2">The sequence shown here is derived from an EMBL/GenBank/DDBJ whole genome shotgun (WGS) entry which is preliminary data.</text>
</comment>
<name>A0ABR4C5E7_9HELO</name>
<keyword evidence="3" id="KW-1185">Reference proteome</keyword>
<feature type="chain" id="PRO_5047208362" evidence="1">
    <location>
        <begin position="22"/>
        <end position="493"/>
    </location>
</feature>
<evidence type="ECO:0000256" key="1">
    <source>
        <dbReference type="SAM" id="SignalP"/>
    </source>
</evidence>
<dbReference type="EMBL" id="JAZHXI010000013">
    <property type="protein sequence ID" value="KAL2065169.1"/>
    <property type="molecule type" value="Genomic_DNA"/>
</dbReference>
<proteinExistence type="predicted"/>
<accession>A0ABR4C5E7</accession>
<dbReference type="Proteomes" id="UP001595075">
    <property type="component" value="Unassembled WGS sequence"/>
</dbReference>
<feature type="signal peptide" evidence="1">
    <location>
        <begin position="1"/>
        <end position="21"/>
    </location>
</feature>
<keyword evidence="1" id="KW-0732">Signal</keyword>
<evidence type="ECO:0000313" key="3">
    <source>
        <dbReference type="Proteomes" id="UP001595075"/>
    </source>
</evidence>
<organism evidence="2 3">
    <name type="scientific">Oculimacula yallundae</name>
    <dbReference type="NCBI Taxonomy" id="86028"/>
    <lineage>
        <taxon>Eukaryota</taxon>
        <taxon>Fungi</taxon>
        <taxon>Dikarya</taxon>
        <taxon>Ascomycota</taxon>
        <taxon>Pezizomycotina</taxon>
        <taxon>Leotiomycetes</taxon>
        <taxon>Helotiales</taxon>
        <taxon>Ploettnerulaceae</taxon>
        <taxon>Oculimacula</taxon>
    </lineage>
</organism>
<evidence type="ECO:0000313" key="2">
    <source>
        <dbReference type="EMBL" id="KAL2065169.1"/>
    </source>
</evidence>